<dbReference type="EMBL" id="GBRH01272137">
    <property type="protein sequence ID" value="JAD25758.1"/>
    <property type="molecule type" value="Transcribed_RNA"/>
</dbReference>
<accession>A0A0A8YJN2</accession>
<reference evidence="1" key="1">
    <citation type="submission" date="2014-09" db="EMBL/GenBank/DDBJ databases">
        <authorList>
            <person name="Magalhaes I.L.F."/>
            <person name="Oliveira U."/>
            <person name="Santos F.R."/>
            <person name="Vidigal T.H.D.A."/>
            <person name="Brescovit A.D."/>
            <person name="Santos A.J."/>
        </authorList>
    </citation>
    <scope>NUCLEOTIDE SEQUENCE</scope>
    <source>
        <tissue evidence="1">Shoot tissue taken approximately 20 cm above the soil surface</tissue>
    </source>
</reference>
<name>A0A0A8YJN2_ARUDO</name>
<sequence length="42" mass="4529">MSSSCHGPDHSLLTDGTFQPTDGWSCAFKNTSVTMPPDTPHH</sequence>
<proteinExistence type="predicted"/>
<evidence type="ECO:0000313" key="1">
    <source>
        <dbReference type="EMBL" id="JAD25758.1"/>
    </source>
</evidence>
<organism evidence="1">
    <name type="scientific">Arundo donax</name>
    <name type="common">Giant reed</name>
    <name type="synonym">Donax arundinaceus</name>
    <dbReference type="NCBI Taxonomy" id="35708"/>
    <lineage>
        <taxon>Eukaryota</taxon>
        <taxon>Viridiplantae</taxon>
        <taxon>Streptophyta</taxon>
        <taxon>Embryophyta</taxon>
        <taxon>Tracheophyta</taxon>
        <taxon>Spermatophyta</taxon>
        <taxon>Magnoliopsida</taxon>
        <taxon>Liliopsida</taxon>
        <taxon>Poales</taxon>
        <taxon>Poaceae</taxon>
        <taxon>PACMAD clade</taxon>
        <taxon>Arundinoideae</taxon>
        <taxon>Arundineae</taxon>
        <taxon>Arundo</taxon>
    </lineage>
</organism>
<reference evidence="1" key="2">
    <citation type="journal article" date="2015" name="Data Brief">
        <title>Shoot transcriptome of the giant reed, Arundo donax.</title>
        <authorList>
            <person name="Barrero R.A."/>
            <person name="Guerrero F.D."/>
            <person name="Moolhuijzen P."/>
            <person name="Goolsby J.A."/>
            <person name="Tidwell J."/>
            <person name="Bellgard S.E."/>
            <person name="Bellgard M.I."/>
        </authorList>
    </citation>
    <scope>NUCLEOTIDE SEQUENCE</scope>
    <source>
        <tissue evidence="1">Shoot tissue taken approximately 20 cm above the soil surface</tissue>
    </source>
</reference>
<dbReference type="AlphaFoldDB" id="A0A0A8YJN2"/>
<protein>
    <submittedName>
        <fullName evidence="1">Uncharacterized protein</fullName>
    </submittedName>
</protein>